<reference evidence="2 3" key="1">
    <citation type="journal article" date="2019" name="Int. J. Syst. Evol. Microbiol.">
        <title>The Global Catalogue of Microorganisms (GCM) 10K type strain sequencing project: providing services to taxonomists for standard genome sequencing and annotation.</title>
        <authorList>
            <consortium name="The Broad Institute Genomics Platform"/>
            <consortium name="The Broad Institute Genome Sequencing Center for Infectious Disease"/>
            <person name="Wu L."/>
            <person name="Ma J."/>
        </authorList>
    </citation>
    <scope>NUCLEOTIDE SEQUENCE [LARGE SCALE GENOMIC DNA]</scope>
    <source>
        <strain evidence="2 3">JCM 15933</strain>
    </source>
</reference>
<evidence type="ECO:0000313" key="2">
    <source>
        <dbReference type="EMBL" id="GAA1555867.1"/>
    </source>
</evidence>
<dbReference type="RefSeq" id="WP_344510569.1">
    <property type="nucleotide sequence ID" value="NZ_BAAAQD010000025.1"/>
</dbReference>
<feature type="transmembrane region" description="Helical" evidence="1">
    <location>
        <begin position="270"/>
        <end position="290"/>
    </location>
</feature>
<evidence type="ECO:0000256" key="1">
    <source>
        <dbReference type="SAM" id="Phobius"/>
    </source>
</evidence>
<proteinExistence type="predicted"/>
<feature type="transmembrane region" description="Helical" evidence="1">
    <location>
        <begin position="48"/>
        <end position="65"/>
    </location>
</feature>
<feature type="transmembrane region" description="Helical" evidence="1">
    <location>
        <begin position="216"/>
        <end position="237"/>
    </location>
</feature>
<gene>
    <name evidence="2" type="ORF">GCM10009827_090830</name>
</gene>
<feature type="transmembrane region" description="Helical" evidence="1">
    <location>
        <begin position="302"/>
        <end position="321"/>
    </location>
</feature>
<evidence type="ECO:0000313" key="3">
    <source>
        <dbReference type="Proteomes" id="UP001501470"/>
    </source>
</evidence>
<feature type="transmembrane region" description="Helical" evidence="1">
    <location>
        <begin position="118"/>
        <end position="139"/>
    </location>
</feature>
<sequence length="339" mass="35470">MTGPQPVRWHRPLLWFAAAMGVLALVSLVGIFVDDRLVVGSPTWLKPFKFAVSMGVYAVTLAWLLRAARRGRRTGWWAGTVVAVAATVEMALIVLQGVRGRPSHFNNSTPFDETVWSLMGNLVVVLWTASLVVAIVVAFQRGGDPVLKSAARLGFTLSLAGMLVAFLMTQPTAEQDAALDRGETVGIIGAHSVGVADGGPAMPVTGWSTTGGDLRVAHFAGIHALQALPLLALLLAAAARRRPSSVPGEQQAARGRLSSVLGEQRVARGLVRAAALGYGGLIALLTWQALRGQPLLDPDGRTLLAAGVLAVTVLCAAGIALRGRGRTPIEEKSPAIVGA</sequence>
<keyword evidence="1" id="KW-1133">Transmembrane helix</keyword>
<comment type="caution">
    <text evidence="2">The sequence shown here is derived from an EMBL/GenBank/DDBJ whole genome shotgun (WGS) entry which is preliminary data.</text>
</comment>
<dbReference type="EMBL" id="BAAAQD010000025">
    <property type="protein sequence ID" value="GAA1555867.1"/>
    <property type="molecule type" value="Genomic_DNA"/>
</dbReference>
<keyword evidence="1" id="KW-0472">Membrane</keyword>
<feature type="transmembrane region" description="Helical" evidence="1">
    <location>
        <begin position="12"/>
        <end position="33"/>
    </location>
</feature>
<feature type="transmembrane region" description="Helical" evidence="1">
    <location>
        <begin position="77"/>
        <end position="98"/>
    </location>
</feature>
<name>A0ABN2CBL7_9ACTN</name>
<keyword evidence="3" id="KW-1185">Reference proteome</keyword>
<feature type="transmembrane region" description="Helical" evidence="1">
    <location>
        <begin position="151"/>
        <end position="169"/>
    </location>
</feature>
<dbReference type="Proteomes" id="UP001501470">
    <property type="component" value="Unassembled WGS sequence"/>
</dbReference>
<accession>A0ABN2CBL7</accession>
<protein>
    <submittedName>
        <fullName evidence="2">Uncharacterized protein</fullName>
    </submittedName>
</protein>
<keyword evidence="1" id="KW-0812">Transmembrane</keyword>
<organism evidence="2 3">
    <name type="scientific">Dactylosporangium maewongense</name>
    <dbReference type="NCBI Taxonomy" id="634393"/>
    <lineage>
        <taxon>Bacteria</taxon>
        <taxon>Bacillati</taxon>
        <taxon>Actinomycetota</taxon>
        <taxon>Actinomycetes</taxon>
        <taxon>Micromonosporales</taxon>
        <taxon>Micromonosporaceae</taxon>
        <taxon>Dactylosporangium</taxon>
    </lineage>
</organism>